<name>A0ABV7AU78_9GAMM</name>
<dbReference type="EMBL" id="JBHRSJ010000023">
    <property type="protein sequence ID" value="MFC2973088.1"/>
    <property type="molecule type" value="Genomic_DNA"/>
</dbReference>
<sequence>MHRFRPAFMSQYSVGQMIFSQSEWLFDKSAYEPAEMMDRYLRMGHSTGITLLGGKSNQQRITIGCAPRILPIRPRTSPSR</sequence>
<evidence type="ECO:0000313" key="2">
    <source>
        <dbReference type="Proteomes" id="UP001595457"/>
    </source>
</evidence>
<dbReference type="Proteomes" id="UP001595457">
    <property type="component" value="Unassembled WGS sequence"/>
</dbReference>
<gene>
    <name evidence="1" type="ORF">ACFOJE_12790</name>
</gene>
<keyword evidence="2" id="KW-1185">Reference proteome</keyword>
<accession>A0ABV7AU78</accession>
<evidence type="ECO:0000313" key="1">
    <source>
        <dbReference type="EMBL" id="MFC2973088.1"/>
    </source>
</evidence>
<comment type="caution">
    <text evidence="1">The sequence shown here is derived from an EMBL/GenBank/DDBJ whole genome shotgun (WGS) entry which is preliminary data.</text>
</comment>
<protein>
    <submittedName>
        <fullName evidence="1">Uncharacterized protein</fullName>
    </submittedName>
</protein>
<dbReference type="RefSeq" id="WP_377814752.1">
    <property type="nucleotide sequence ID" value="NZ_JBHRSJ010000023.1"/>
</dbReference>
<reference evidence="2" key="1">
    <citation type="journal article" date="2019" name="Int. J. Syst. Evol. Microbiol.">
        <title>The Global Catalogue of Microorganisms (GCM) 10K type strain sequencing project: providing services to taxonomists for standard genome sequencing and annotation.</title>
        <authorList>
            <consortium name="The Broad Institute Genomics Platform"/>
            <consortium name="The Broad Institute Genome Sequencing Center for Infectious Disease"/>
            <person name="Wu L."/>
            <person name="Ma J."/>
        </authorList>
    </citation>
    <scope>NUCLEOTIDE SEQUENCE [LARGE SCALE GENOMIC DNA]</scope>
    <source>
        <strain evidence="2">KCTC 62195</strain>
    </source>
</reference>
<proteinExistence type="predicted"/>
<organism evidence="1 2">
    <name type="scientific">Azotobacter bryophylli</name>
    <dbReference type="NCBI Taxonomy" id="1986537"/>
    <lineage>
        <taxon>Bacteria</taxon>
        <taxon>Pseudomonadati</taxon>
        <taxon>Pseudomonadota</taxon>
        <taxon>Gammaproteobacteria</taxon>
        <taxon>Pseudomonadales</taxon>
        <taxon>Pseudomonadaceae</taxon>
        <taxon>Azotobacter</taxon>
    </lineage>
</organism>